<evidence type="ECO:0000256" key="2">
    <source>
        <dbReference type="ARBA" id="ARBA00022448"/>
    </source>
</evidence>
<feature type="compositionally biased region" description="Basic and acidic residues" evidence="6">
    <location>
        <begin position="7"/>
        <end position="25"/>
    </location>
</feature>
<evidence type="ECO:0000256" key="6">
    <source>
        <dbReference type="SAM" id="MobiDB-lite"/>
    </source>
</evidence>
<dbReference type="WBParaSite" id="HPLM_0000662001-mRNA-1">
    <property type="protein sequence ID" value="HPLM_0000662001-mRNA-1"/>
    <property type="gene ID" value="HPLM_0000662001"/>
</dbReference>
<dbReference type="InterPro" id="IPR008849">
    <property type="entry name" value="Synaphin"/>
</dbReference>
<dbReference type="GO" id="GO:0031201">
    <property type="term" value="C:SNARE complex"/>
    <property type="evidence" value="ECO:0007669"/>
    <property type="project" value="TreeGrafter"/>
</dbReference>
<dbReference type="SUPFAM" id="SSF58038">
    <property type="entry name" value="SNARE fusion complex"/>
    <property type="match status" value="1"/>
</dbReference>
<dbReference type="CDD" id="cd22808">
    <property type="entry name" value="Complexin_NTD_CPLX_I_II"/>
    <property type="match status" value="1"/>
</dbReference>
<dbReference type="GO" id="GO:0019905">
    <property type="term" value="F:syntaxin binding"/>
    <property type="evidence" value="ECO:0007669"/>
    <property type="project" value="InterPro"/>
</dbReference>
<evidence type="ECO:0000256" key="1">
    <source>
        <dbReference type="ARBA" id="ARBA00005396"/>
    </source>
</evidence>
<dbReference type="Gene3D" id="1.20.5.580">
    <property type="entry name" value="Single Helix bin"/>
    <property type="match status" value="1"/>
</dbReference>
<comment type="similarity">
    <text evidence="1">Belongs to the complexin/synaphin family.</text>
</comment>
<dbReference type="PANTHER" id="PTHR16705:SF4">
    <property type="entry name" value="COMPLEXIN"/>
    <property type="match status" value="1"/>
</dbReference>
<accession>A0A0N4W8R1</accession>
<keyword evidence="4" id="KW-0532">Neurotransmitter transport</keyword>
<evidence type="ECO:0000313" key="8">
    <source>
        <dbReference type="Proteomes" id="UP000268014"/>
    </source>
</evidence>
<dbReference type="GO" id="GO:0046928">
    <property type="term" value="P:regulation of neurotransmitter secretion"/>
    <property type="evidence" value="ECO:0007669"/>
    <property type="project" value="TreeGrafter"/>
</dbReference>
<proteinExistence type="inferred from homology"/>
<dbReference type="STRING" id="6290.A0A0N4W8R1"/>
<reference evidence="9" key="1">
    <citation type="submission" date="2017-02" db="UniProtKB">
        <authorList>
            <consortium name="WormBaseParasite"/>
        </authorList>
    </citation>
    <scope>IDENTIFICATION</scope>
</reference>
<dbReference type="GO" id="GO:0043195">
    <property type="term" value="C:terminal bouton"/>
    <property type="evidence" value="ECO:0007669"/>
    <property type="project" value="TreeGrafter"/>
</dbReference>
<organism evidence="9">
    <name type="scientific">Haemonchus placei</name>
    <name type="common">Barber's pole worm</name>
    <dbReference type="NCBI Taxonomy" id="6290"/>
    <lineage>
        <taxon>Eukaryota</taxon>
        <taxon>Metazoa</taxon>
        <taxon>Ecdysozoa</taxon>
        <taxon>Nematoda</taxon>
        <taxon>Chromadorea</taxon>
        <taxon>Rhabditida</taxon>
        <taxon>Rhabditina</taxon>
        <taxon>Rhabditomorpha</taxon>
        <taxon>Strongyloidea</taxon>
        <taxon>Trichostrongylidae</taxon>
        <taxon>Haemonchus</taxon>
    </lineage>
</organism>
<name>A0A0N4W8R1_HAEPC</name>
<keyword evidence="8" id="KW-1185">Reference proteome</keyword>
<sequence>MVLAARLEQEERRKEKHRKMEADREKMRRNIREKYNIKKKDNETEYVEGQIMGMRKSPEQLAYEQQQADDSIVGQLGLTEALQKAKTTVNGAVDTVKGIFTFGPFSK</sequence>
<evidence type="ECO:0000256" key="3">
    <source>
        <dbReference type="ARBA" id="ARBA00022483"/>
    </source>
</evidence>
<dbReference type="PANTHER" id="PTHR16705">
    <property type="entry name" value="COMPLEXIN"/>
    <property type="match status" value="1"/>
</dbReference>
<dbReference type="OrthoDB" id="6229630at2759"/>
<evidence type="ECO:0000313" key="9">
    <source>
        <dbReference type="WBParaSite" id="HPLM_0000662001-mRNA-1"/>
    </source>
</evidence>
<evidence type="ECO:0000313" key="7">
    <source>
        <dbReference type="EMBL" id="VDO29524.1"/>
    </source>
</evidence>
<protein>
    <submittedName>
        <fullName evidence="9">Complexin-1</fullName>
    </submittedName>
</protein>
<feature type="region of interest" description="Disordered" evidence="6">
    <location>
        <begin position="1"/>
        <end position="25"/>
    </location>
</feature>
<gene>
    <name evidence="7" type="ORF">HPLM_LOCUS6612</name>
</gene>
<dbReference type="EMBL" id="UZAF01016519">
    <property type="protein sequence ID" value="VDO29524.1"/>
    <property type="molecule type" value="Genomic_DNA"/>
</dbReference>
<comment type="function">
    <text evidence="5">Positively regulates a late step in synaptic vesicle exocytosis.</text>
</comment>
<dbReference type="GO" id="GO:0016079">
    <property type="term" value="P:synaptic vesicle exocytosis"/>
    <property type="evidence" value="ECO:0007669"/>
    <property type="project" value="TreeGrafter"/>
</dbReference>
<dbReference type="Proteomes" id="UP000268014">
    <property type="component" value="Unassembled WGS sequence"/>
</dbReference>
<reference evidence="7 8" key="2">
    <citation type="submission" date="2018-11" db="EMBL/GenBank/DDBJ databases">
        <authorList>
            <consortium name="Pathogen Informatics"/>
        </authorList>
    </citation>
    <scope>NUCLEOTIDE SEQUENCE [LARGE SCALE GENOMIC DNA]</scope>
    <source>
        <strain evidence="7 8">MHpl1</strain>
    </source>
</reference>
<dbReference type="Pfam" id="PF05835">
    <property type="entry name" value="Synaphin"/>
    <property type="match status" value="1"/>
</dbReference>
<evidence type="ECO:0000256" key="4">
    <source>
        <dbReference type="ARBA" id="ARBA00022775"/>
    </source>
</evidence>
<keyword evidence="2" id="KW-0813">Transport</keyword>
<dbReference type="OMA" id="IMDTMMK"/>
<dbReference type="AlphaFoldDB" id="A0A0N4W8R1"/>
<keyword evidence="3" id="KW-0268">Exocytosis</keyword>
<evidence type="ECO:0000256" key="5">
    <source>
        <dbReference type="ARBA" id="ARBA00037297"/>
    </source>
</evidence>